<evidence type="ECO:0000256" key="1">
    <source>
        <dbReference type="SAM" id="MobiDB-lite"/>
    </source>
</evidence>
<feature type="domain" description="MIF4G" evidence="2">
    <location>
        <begin position="63"/>
        <end position="224"/>
    </location>
</feature>
<sequence>MERQSSLKRNRSNEKYAKYDKRQRTKAKTGGVYIPPFKLDQVMSNVQDKSSVEYQRIAWDALKKSINGLVNKVNGENIRNIIPELFSENLIRGKGLFCRSCIKSQMASPCFTDIIAALAAVVNSKFPDHQLLATAKFIAHLLNQQVVHEHLALELLVMLLENPTDDSVEVAVAFVTECGSMLQDVCSRGLDGIFDRFRDILCEGEIDRRVEFMIENLIALRKANFKGHPSVRAQLDLVEPEDQTTHEISLCDPIDPEFD</sequence>
<dbReference type="PANTHER" id="PTHR18034:SF3">
    <property type="entry name" value="PRE-MRNA-SPLICING FACTOR CWC22 HOMOLOG"/>
    <property type="match status" value="1"/>
</dbReference>
<dbReference type="PANTHER" id="PTHR18034">
    <property type="entry name" value="CELL CYCLE CONTROL PROTEIN CWF22-RELATED"/>
    <property type="match status" value="1"/>
</dbReference>
<name>A0A699JQI4_TANCI</name>
<dbReference type="GO" id="GO:0003723">
    <property type="term" value="F:RNA binding"/>
    <property type="evidence" value="ECO:0007669"/>
    <property type="project" value="InterPro"/>
</dbReference>
<dbReference type="GO" id="GO:0000398">
    <property type="term" value="P:mRNA splicing, via spliceosome"/>
    <property type="evidence" value="ECO:0007669"/>
    <property type="project" value="TreeGrafter"/>
</dbReference>
<dbReference type="Gene3D" id="1.25.40.180">
    <property type="match status" value="1"/>
</dbReference>
<dbReference type="InterPro" id="IPR050781">
    <property type="entry name" value="CWC22_splicing_factor"/>
</dbReference>
<dbReference type="InterPro" id="IPR003890">
    <property type="entry name" value="MIF4G-like_typ-3"/>
</dbReference>
<feature type="compositionally biased region" description="Basic and acidic residues" evidence="1">
    <location>
        <begin position="1"/>
        <end position="22"/>
    </location>
</feature>
<dbReference type="SMART" id="SM00543">
    <property type="entry name" value="MIF4G"/>
    <property type="match status" value="1"/>
</dbReference>
<feature type="non-terminal residue" evidence="3">
    <location>
        <position position="259"/>
    </location>
</feature>
<dbReference type="Pfam" id="PF02854">
    <property type="entry name" value="MIF4G"/>
    <property type="match status" value="1"/>
</dbReference>
<organism evidence="3">
    <name type="scientific">Tanacetum cinerariifolium</name>
    <name type="common">Dalmatian daisy</name>
    <name type="synonym">Chrysanthemum cinerariifolium</name>
    <dbReference type="NCBI Taxonomy" id="118510"/>
    <lineage>
        <taxon>Eukaryota</taxon>
        <taxon>Viridiplantae</taxon>
        <taxon>Streptophyta</taxon>
        <taxon>Embryophyta</taxon>
        <taxon>Tracheophyta</taxon>
        <taxon>Spermatophyta</taxon>
        <taxon>Magnoliopsida</taxon>
        <taxon>eudicotyledons</taxon>
        <taxon>Gunneridae</taxon>
        <taxon>Pentapetalae</taxon>
        <taxon>asterids</taxon>
        <taxon>campanulids</taxon>
        <taxon>Asterales</taxon>
        <taxon>Asteraceae</taxon>
        <taxon>Asteroideae</taxon>
        <taxon>Anthemideae</taxon>
        <taxon>Anthemidinae</taxon>
        <taxon>Tanacetum</taxon>
    </lineage>
</organism>
<feature type="region of interest" description="Disordered" evidence="1">
    <location>
        <begin position="1"/>
        <end position="23"/>
    </location>
</feature>
<dbReference type="SUPFAM" id="SSF48371">
    <property type="entry name" value="ARM repeat"/>
    <property type="match status" value="1"/>
</dbReference>
<evidence type="ECO:0000259" key="2">
    <source>
        <dbReference type="SMART" id="SM00543"/>
    </source>
</evidence>
<dbReference type="InterPro" id="IPR016024">
    <property type="entry name" value="ARM-type_fold"/>
</dbReference>
<reference evidence="3" key="1">
    <citation type="journal article" date="2019" name="Sci. Rep.">
        <title>Draft genome of Tanacetum cinerariifolium, the natural source of mosquito coil.</title>
        <authorList>
            <person name="Yamashiro T."/>
            <person name="Shiraishi A."/>
            <person name="Satake H."/>
            <person name="Nakayama K."/>
        </authorList>
    </citation>
    <scope>NUCLEOTIDE SEQUENCE</scope>
</reference>
<proteinExistence type="predicted"/>
<evidence type="ECO:0000313" key="3">
    <source>
        <dbReference type="EMBL" id="GFA51813.1"/>
    </source>
</evidence>
<protein>
    <submittedName>
        <fullName evidence="3">Pre-mRNA-splicing factor CWC22 homolog</fullName>
    </submittedName>
</protein>
<dbReference type="EMBL" id="BKCJ010438070">
    <property type="protein sequence ID" value="GFA51813.1"/>
    <property type="molecule type" value="Genomic_DNA"/>
</dbReference>
<dbReference type="AlphaFoldDB" id="A0A699JQI4"/>
<comment type="caution">
    <text evidence="3">The sequence shown here is derived from an EMBL/GenBank/DDBJ whole genome shotgun (WGS) entry which is preliminary data.</text>
</comment>
<dbReference type="GO" id="GO:0071013">
    <property type="term" value="C:catalytic step 2 spliceosome"/>
    <property type="evidence" value="ECO:0007669"/>
    <property type="project" value="TreeGrafter"/>
</dbReference>
<accession>A0A699JQI4</accession>
<gene>
    <name evidence="3" type="ORF">Tci_623785</name>
</gene>